<sequence length="138" mass="15639">MKKIGNILKSNRGDASFLSVLVAAFWLIVALLFLLQIAAVFKAHSDLSNAADKLMRSAELSGRTDLNAQIESLREDTELNFFVSWEGTEYLSGTQRVQLNSDIKLHLSASHEMKLYNFPVYEITLNVRRSGTSEFYYK</sequence>
<protein>
    <submittedName>
        <fullName evidence="1">DUF4320 family protein</fullName>
    </submittedName>
</protein>
<dbReference type="AlphaFoldDB" id="A0A9D2Q510"/>
<dbReference type="InterPro" id="IPR025469">
    <property type="entry name" value="DUF4320"/>
</dbReference>
<evidence type="ECO:0000313" key="2">
    <source>
        <dbReference type="Proteomes" id="UP000823918"/>
    </source>
</evidence>
<proteinExistence type="predicted"/>
<accession>A0A9D2Q510</accession>
<reference evidence="1" key="1">
    <citation type="journal article" date="2021" name="PeerJ">
        <title>Extensive microbial diversity within the chicken gut microbiome revealed by metagenomics and culture.</title>
        <authorList>
            <person name="Gilroy R."/>
            <person name="Ravi A."/>
            <person name="Getino M."/>
            <person name="Pursley I."/>
            <person name="Horton D.L."/>
            <person name="Alikhan N.F."/>
            <person name="Baker D."/>
            <person name="Gharbi K."/>
            <person name="Hall N."/>
            <person name="Watson M."/>
            <person name="Adriaenssens E.M."/>
            <person name="Foster-Nyarko E."/>
            <person name="Jarju S."/>
            <person name="Secka A."/>
            <person name="Antonio M."/>
            <person name="Oren A."/>
            <person name="Chaudhuri R.R."/>
            <person name="La Ragione R."/>
            <person name="Hildebrand F."/>
            <person name="Pallen M.J."/>
        </authorList>
    </citation>
    <scope>NUCLEOTIDE SEQUENCE</scope>
    <source>
        <strain evidence="1">5933</strain>
    </source>
</reference>
<dbReference type="Proteomes" id="UP000823918">
    <property type="component" value="Unassembled WGS sequence"/>
</dbReference>
<reference evidence="1" key="2">
    <citation type="submission" date="2021-04" db="EMBL/GenBank/DDBJ databases">
        <authorList>
            <person name="Gilroy R."/>
        </authorList>
    </citation>
    <scope>NUCLEOTIDE SEQUENCE</scope>
    <source>
        <strain evidence="1">5933</strain>
    </source>
</reference>
<gene>
    <name evidence="1" type="ORF">H9698_07000</name>
</gene>
<evidence type="ECO:0000313" key="1">
    <source>
        <dbReference type="EMBL" id="HJC72526.1"/>
    </source>
</evidence>
<name>A0A9D2Q510_9FIRM</name>
<dbReference type="EMBL" id="DWWA01000034">
    <property type="protein sequence ID" value="HJC72526.1"/>
    <property type="molecule type" value="Genomic_DNA"/>
</dbReference>
<dbReference type="Pfam" id="PF14208">
    <property type="entry name" value="DUF4320"/>
    <property type="match status" value="1"/>
</dbReference>
<comment type="caution">
    <text evidence="1">The sequence shown here is derived from an EMBL/GenBank/DDBJ whole genome shotgun (WGS) entry which is preliminary data.</text>
</comment>
<organism evidence="1 2">
    <name type="scientific">Candidatus Ruthenibacterium merdavium</name>
    <dbReference type="NCBI Taxonomy" id="2838752"/>
    <lineage>
        <taxon>Bacteria</taxon>
        <taxon>Bacillati</taxon>
        <taxon>Bacillota</taxon>
        <taxon>Clostridia</taxon>
        <taxon>Eubacteriales</taxon>
        <taxon>Oscillospiraceae</taxon>
        <taxon>Ruthenibacterium</taxon>
    </lineage>
</organism>